<dbReference type="SUPFAM" id="SSF51735">
    <property type="entry name" value="NAD(P)-binding Rossmann-fold domains"/>
    <property type="match status" value="1"/>
</dbReference>
<dbReference type="GO" id="GO:0016491">
    <property type="term" value="F:oxidoreductase activity"/>
    <property type="evidence" value="ECO:0007669"/>
    <property type="project" value="UniProtKB-KW"/>
</dbReference>
<keyword evidence="2" id="KW-0560">Oxidoreductase</keyword>
<comment type="caution">
    <text evidence="3">The sequence shown here is derived from an EMBL/GenBank/DDBJ whole genome shotgun (WGS) entry which is preliminary data.</text>
</comment>
<protein>
    <submittedName>
        <fullName evidence="3">Beta-ketoacyl-ACP reductase</fullName>
    </submittedName>
</protein>
<dbReference type="Gene3D" id="3.40.50.720">
    <property type="entry name" value="NAD(P)-binding Rossmann-like Domain"/>
    <property type="match status" value="1"/>
</dbReference>
<dbReference type="PRINTS" id="PR00080">
    <property type="entry name" value="SDRFAMILY"/>
</dbReference>
<comment type="similarity">
    <text evidence="1">Belongs to the short-chain dehydrogenases/reductases (SDR) family.</text>
</comment>
<dbReference type="RefSeq" id="WP_203907810.1">
    <property type="nucleotide sequence ID" value="NZ_BONY01000010.1"/>
</dbReference>
<accession>A0A8J3Q5Q6</accession>
<keyword evidence="4" id="KW-1185">Reference proteome</keyword>
<dbReference type="GO" id="GO:0032787">
    <property type="term" value="P:monocarboxylic acid metabolic process"/>
    <property type="evidence" value="ECO:0007669"/>
    <property type="project" value="UniProtKB-ARBA"/>
</dbReference>
<evidence type="ECO:0000313" key="3">
    <source>
        <dbReference type="EMBL" id="GIH03904.1"/>
    </source>
</evidence>
<dbReference type="PANTHER" id="PTHR42879:SF2">
    <property type="entry name" value="3-OXOACYL-[ACYL-CARRIER-PROTEIN] REDUCTASE FABG"/>
    <property type="match status" value="1"/>
</dbReference>
<sequence length="250" mass="26089">MDLGLTNRTVIVTGASGGIGRHIAHGFAAEGADVVITYRTSPSDAEQVAKEIGGRTLVTEYDMSDPAAAGALAQRVLDWTGRIDVLVNNAVNWGASGLPQGPFEAAPEDYWLPVLRDNIEGTLRLTRAVAPILRQRRWGRVVHVSSSVAEDGMPGGEYYGAAKAALHGFSKSAAIGLGGTGDILSNVVMPGLTRTDRNSQITDAVGEHYRALTPIGRLLDASEVANTIVYLGSAANTGITGQVIRVTGGA</sequence>
<dbReference type="InterPro" id="IPR050259">
    <property type="entry name" value="SDR"/>
</dbReference>
<dbReference type="CDD" id="cd05233">
    <property type="entry name" value="SDR_c"/>
    <property type="match status" value="1"/>
</dbReference>
<evidence type="ECO:0000256" key="1">
    <source>
        <dbReference type="ARBA" id="ARBA00006484"/>
    </source>
</evidence>
<dbReference type="PRINTS" id="PR00081">
    <property type="entry name" value="GDHRDH"/>
</dbReference>
<dbReference type="PANTHER" id="PTHR42879">
    <property type="entry name" value="3-OXOACYL-(ACYL-CARRIER-PROTEIN) REDUCTASE"/>
    <property type="match status" value="1"/>
</dbReference>
<dbReference type="FunFam" id="3.40.50.720:FF:000084">
    <property type="entry name" value="Short-chain dehydrogenase reductase"/>
    <property type="match status" value="1"/>
</dbReference>
<name>A0A8J3Q5Q6_9ACTN</name>
<gene>
    <name evidence="3" type="primary">fabG_1</name>
    <name evidence="3" type="ORF">Rhe02_19710</name>
</gene>
<dbReference type="InterPro" id="IPR020904">
    <property type="entry name" value="Sc_DH/Rdtase_CS"/>
</dbReference>
<dbReference type="EMBL" id="BONY01000010">
    <property type="protein sequence ID" value="GIH03904.1"/>
    <property type="molecule type" value="Genomic_DNA"/>
</dbReference>
<dbReference type="AlphaFoldDB" id="A0A8J3Q5Q6"/>
<evidence type="ECO:0000313" key="4">
    <source>
        <dbReference type="Proteomes" id="UP000612899"/>
    </source>
</evidence>
<proteinExistence type="inferred from homology"/>
<reference evidence="3" key="1">
    <citation type="submission" date="2021-01" db="EMBL/GenBank/DDBJ databases">
        <title>Whole genome shotgun sequence of Rhizocola hellebori NBRC 109834.</title>
        <authorList>
            <person name="Komaki H."/>
            <person name="Tamura T."/>
        </authorList>
    </citation>
    <scope>NUCLEOTIDE SEQUENCE</scope>
    <source>
        <strain evidence="3">NBRC 109834</strain>
    </source>
</reference>
<organism evidence="3 4">
    <name type="scientific">Rhizocola hellebori</name>
    <dbReference type="NCBI Taxonomy" id="1392758"/>
    <lineage>
        <taxon>Bacteria</taxon>
        <taxon>Bacillati</taxon>
        <taxon>Actinomycetota</taxon>
        <taxon>Actinomycetes</taxon>
        <taxon>Micromonosporales</taxon>
        <taxon>Micromonosporaceae</taxon>
        <taxon>Rhizocola</taxon>
    </lineage>
</organism>
<dbReference type="Proteomes" id="UP000612899">
    <property type="component" value="Unassembled WGS sequence"/>
</dbReference>
<dbReference type="InterPro" id="IPR002347">
    <property type="entry name" value="SDR_fam"/>
</dbReference>
<evidence type="ECO:0000256" key="2">
    <source>
        <dbReference type="ARBA" id="ARBA00023002"/>
    </source>
</evidence>
<dbReference type="PROSITE" id="PS00061">
    <property type="entry name" value="ADH_SHORT"/>
    <property type="match status" value="1"/>
</dbReference>
<dbReference type="Pfam" id="PF13561">
    <property type="entry name" value="adh_short_C2"/>
    <property type="match status" value="1"/>
</dbReference>
<dbReference type="InterPro" id="IPR036291">
    <property type="entry name" value="NAD(P)-bd_dom_sf"/>
</dbReference>